<proteinExistence type="predicted"/>
<evidence type="ECO:0000256" key="1">
    <source>
        <dbReference type="SAM" id="MobiDB-lite"/>
    </source>
</evidence>
<dbReference type="EMBL" id="JADQDF010000001">
    <property type="protein sequence ID" value="MBW0130816.1"/>
    <property type="molecule type" value="Genomic_DNA"/>
</dbReference>
<protein>
    <submittedName>
        <fullName evidence="3">DUF1992 domain-containing protein</fullName>
    </submittedName>
</protein>
<gene>
    <name evidence="3" type="ORF">I4I82_24535</name>
</gene>
<reference evidence="3 4" key="1">
    <citation type="submission" date="2020-11" db="EMBL/GenBank/DDBJ databases">
        <title>Pseudonocardia abyssalis sp. nov. and Pseudonocardia oceani sp. nov., description and phylogenomic analysis of two novel actinomycetes isolated from the deep Southern Ocean.</title>
        <authorList>
            <person name="Parra J."/>
        </authorList>
    </citation>
    <scope>NUCLEOTIDE SEQUENCE [LARGE SCALE GENOMIC DNA]</scope>
    <source>
        <strain evidence="4">KRD185</strain>
    </source>
</reference>
<organism evidence="3 4">
    <name type="scientific">Pseudonocardia oceani</name>
    <dbReference type="NCBI Taxonomy" id="2792013"/>
    <lineage>
        <taxon>Bacteria</taxon>
        <taxon>Bacillati</taxon>
        <taxon>Actinomycetota</taxon>
        <taxon>Actinomycetes</taxon>
        <taxon>Pseudonocardiales</taxon>
        <taxon>Pseudonocardiaceae</taxon>
        <taxon>Pseudonocardia</taxon>
    </lineage>
</organism>
<evidence type="ECO:0000313" key="3">
    <source>
        <dbReference type="EMBL" id="MBW0130816.1"/>
    </source>
</evidence>
<dbReference type="Proteomes" id="UP000694300">
    <property type="component" value="Unassembled WGS sequence"/>
</dbReference>
<sequence>MGRDPASRTSCGTPVRALPSEGVWHEPPPYESAVDRAIREAAERGAFDDLPGKGKPLPQLDEDELGWVRRWLDREGVSPEMLLPTPVQLRKEIDRLPQTLTTLRREADVRDAVAELNRRIAEHLRHPSGPRIPVRLVDVERAVEQWRSARAALLPPPTAPEPERPAQIPRRRTWRRWWRRRS</sequence>
<keyword evidence="4" id="KW-1185">Reference proteome</keyword>
<feature type="domain" description="DnaJ homologue subfamily C member 28 conserved" evidence="2">
    <location>
        <begin position="34"/>
        <end position="100"/>
    </location>
</feature>
<dbReference type="Pfam" id="PF09350">
    <property type="entry name" value="DJC28_CD"/>
    <property type="match status" value="1"/>
</dbReference>
<evidence type="ECO:0000313" key="4">
    <source>
        <dbReference type="Proteomes" id="UP000694300"/>
    </source>
</evidence>
<comment type="caution">
    <text evidence="3">The sequence shown here is derived from an EMBL/GenBank/DDBJ whole genome shotgun (WGS) entry which is preliminary data.</text>
</comment>
<feature type="region of interest" description="Disordered" evidence="1">
    <location>
        <begin position="1"/>
        <end position="29"/>
    </location>
</feature>
<accession>A0ABS6UF00</accession>
<name>A0ABS6UF00_9PSEU</name>
<evidence type="ECO:0000259" key="2">
    <source>
        <dbReference type="Pfam" id="PF09350"/>
    </source>
</evidence>
<dbReference type="InterPro" id="IPR018961">
    <property type="entry name" value="DnaJ_homolog_subfam-C_membr-28"/>
</dbReference>